<dbReference type="EMBL" id="QYTU02000005">
    <property type="protein sequence ID" value="RWR13625.1"/>
    <property type="molecule type" value="Genomic_DNA"/>
</dbReference>
<dbReference type="OrthoDB" id="2880485at2"/>
<name>A0A443IZ59_9BACI</name>
<proteinExistence type="predicted"/>
<evidence type="ECO:0000313" key="2">
    <source>
        <dbReference type="Proteomes" id="UP000273811"/>
    </source>
</evidence>
<reference evidence="1" key="1">
    <citation type="submission" date="2018-12" db="EMBL/GenBank/DDBJ databases">
        <authorList>
            <person name="Sun L."/>
            <person name="Chen Z."/>
        </authorList>
    </citation>
    <scope>NUCLEOTIDE SEQUENCE [LARGE SCALE GENOMIC DNA]</scope>
    <source>
        <strain evidence="1">DSM 16012</strain>
    </source>
</reference>
<dbReference type="GeneID" id="56391838"/>
<sequence length="152" mass="17307">MNTISSHSDDHTLGETNLKVKSFVKGDPSPFPDIDYSTTCVYELTDFTFRTPLEKMDVFNQLLEIPNPCEIWILPVTEEATSLLEDMPKDETYEKTAALFSMLSSVKEKIEADRTFLIAHKDYCSGIIRTLEKLGFTVTEKKQEELKSISLT</sequence>
<gene>
    <name evidence="1" type="ORF">D4N35_004200</name>
</gene>
<keyword evidence="2" id="KW-1185">Reference proteome</keyword>
<accession>A0A443IZ59</accession>
<organism evidence="1 2">
    <name type="scientific">Siminovitchia fortis</name>
    <dbReference type="NCBI Taxonomy" id="254758"/>
    <lineage>
        <taxon>Bacteria</taxon>
        <taxon>Bacillati</taxon>
        <taxon>Bacillota</taxon>
        <taxon>Bacilli</taxon>
        <taxon>Bacillales</taxon>
        <taxon>Bacillaceae</taxon>
        <taxon>Siminovitchia</taxon>
    </lineage>
</organism>
<dbReference type="AlphaFoldDB" id="A0A443IZ59"/>
<protein>
    <submittedName>
        <fullName evidence="1">Uncharacterized protein</fullName>
    </submittedName>
</protein>
<dbReference type="RefSeq" id="WP_120070476.1">
    <property type="nucleotide sequence ID" value="NZ_CP126113.1"/>
</dbReference>
<evidence type="ECO:0000313" key="1">
    <source>
        <dbReference type="EMBL" id="RWR13625.1"/>
    </source>
</evidence>
<comment type="caution">
    <text evidence="1">The sequence shown here is derived from an EMBL/GenBank/DDBJ whole genome shotgun (WGS) entry which is preliminary data.</text>
</comment>
<dbReference type="Proteomes" id="UP000273811">
    <property type="component" value="Unassembled WGS sequence"/>
</dbReference>